<dbReference type="EMBL" id="AK119015">
    <property type="protein sequence ID" value="BAC43591.1"/>
    <property type="molecule type" value="mRNA"/>
</dbReference>
<dbReference type="ExpressionAtlas" id="Q8GW84">
    <property type="expression patterns" value="baseline and differential"/>
</dbReference>
<protein>
    <submittedName>
        <fullName evidence="1">Putative myb-related protein 5</fullName>
    </submittedName>
</protein>
<evidence type="ECO:0000313" key="1">
    <source>
        <dbReference type="EMBL" id="BAC43591.1"/>
    </source>
</evidence>
<proteinExistence type="evidence at transcript level"/>
<name>Q8GW84_ARATH</name>
<dbReference type="TAIR" id="AT3G13540"/>
<accession>Q8GW84</accession>
<organism evidence="1">
    <name type="scientific">Arabidopsis thaliana</name>
    <name type="common">Mouse-ear cress</name>
    <dbReference type="NCBI Taxonomy" id="3702"/>
    <lineage>
        <taxon>Eukaryota</taxon>
        <taxon>Viridiplantae</taxon>
        <taxon>Streptophyta</taxon>
        <taxon>Embryophyta</taxon>
        <taxon>Tracheophyta</taxon>
        <taxon>Spermatophyta</taxon>
        <taxon>Magnoliopsida</taxon>
        <taxon>eudicotyledons</taxon>
        <taxon>Gunneridae</taxon>
        <taxon>Pentapetalae</taxon>
        <taxon>rosids</taxon>
        <taxon>malvids</taxon>
        <taxon>Brassicales</taxon>
        <taxon>Brassicaceae</taxon>
        <taxon>Camelineae</taxon>
        <taxon>Arabidopsis</taxon>
    </lineage>
</organism>
<reference evidence="1" key="1">
    <citation type="submission" date="2002-11" db="EMBL/GenBank/DDBJ databases">
        <title>Arabidopsis thaliana full-length cDNA.</title>
        <authorList>
            <person name="Seki M."/>
            <person name="Iida K."/>
            <person name="Satou M."/>
            <person name="Sakurai T."/>
            <person name="Akiyama K."/>
            <person name="Ishida J."/>
            <person name="Nakajima M."/>
            <person name="Enju A."/>
            <person name="Kamiya A."/>
            <person name="Narusaka M."/>
            <person name="Carninci P."/>
            <person name="Kawai J."/>
            <person name="Hayashizaki Y."/>
            <person name="Shinozaki K."/>
        </authorList>
    </citation>
    <scope>NUCLEOTIDE SEQUENCE</scope>
</reference>
<sequence>MIPLLMAGMEIARTVSMSLVVNTATKTLVFCYDDKFSSFLNSLINDVGDPFGNIIPISQPLQMDDCKDGIVGASSSSLGHD</sequence>
<gene>
    <name evidence="1" type="ordered locus">At3g13540/MRP15_18</name>
</gene>
<dbReference type="AlphaFoldDB" id="Q8GW84"/>